<sequence length="743" mass="74476">MQRIHRRDRVRFPLLLPVLLILAACGGGGDGVPVPPPPDLSGVWAGTWQGSDPVAGRVSGTFEAVLAQGDRSVSGTATLLGDVDCMDGVVAGGVDADSVVSGTYDRSPCVLNTWTLTAIDIEANIASGTWGQPAAGASGSMTGRRIAVPGGPRVRFAHPPSGVTGTIVTLAGTGFGAPPADNAVTFGLPTATVLSAGPTTLVARVPDGAGLAPVAVTAPSGVALSPRAFDPAPRSPGMVAAGSIETGLQGAQGIAFGPGGTKAYLATPGFGGTPGAVAVLDTVRRKLVVVPPAPLPAPAAPTALVASPDGKRVYVAAGAAGVLVLDAALGSVIDRIDAPAGGTLYDNPQGIALSPDGRRLYVTDNREGGVLSIVDLSSRAIVTVPMGAAEVPLGVAVHPDGTRLFVAVADAALSGGDTVRMLDALGGQTILTLPAGRRPTGLAITPNGAWLHATNQLDGTVDVFDANTGSAQGSFAPGLGPTGIAASPDGTRVLIALKDDFTVSAWLVGGGESARVQLGSAPPVGIAIAPDGRVAYVASPAREEALAIGDLQTLTVSKSGTGIGTVTSSPTGIDCGIACIASFDRDTVVTLHAVPASGSVFGGWTPDGNADCSDGVVTMSSAVSCTAIFNALEPPSAAIAAPGCFIATAAWGSPMADEVATLRRFRDEVLLRSDAGRAFVRAYYRLSPPIADFIRERAPLRAAVRVALWPVVKAVAHPLEALGLGMLMLAAPLLVRRRTRGSV</sequence>
<protein>
    <recommendedName>
        <fullName evidence="5">IPT/TIG domain-containing protein</fullName>
    </recommendedName>
</protein>
<gene>
    <name evidence="3" type="ORF">FHP08_02275</name>
</gene>
<dbReference type="SUPFAM" id="SSF81296">
    <property type="entry name" value="E set domains"/>
    <property type="match status" value="1"/>
</dbReference>
<evidence type="ECO:0000259" key="2">
    <source>
        <dbReference type="Pfam" id="PF18998"/>
    </source>
</evidence>
<dbReference type="SUPFAM" id="SSF51004">
    <property type="entry name" value="C-terminal (heme d1) domain of cytochrome cd1-nitrite reductase"/>
    <property type="match status" value="1"/>
</dbReference>
<dbReference type="EMBL" id="VDUY01000001">
    <property type="protein sequence ID" value="TXL68530.1"/>
    <property type="molecule type" value="Genomic_DNA"/>
</dbReference>
<dbReference type="NCBIfam" id="NF041770">
    <property type="entry name" value="CFI_box_CTERM"/>
    <property type="match status" value="1"/>
</dbReference>
<proteinExistence type="predicted"/>
<evidence type="ECO:0008006" key="5">
    <source>
        <dbReference type="Google" id="ProtNLM"/>
    </source>
</evidence>
<keyword evidence="4" id="KW-1185">Reference proteome</keyword>
<feature type="domain" description="Bacterial repeat" evidence="2">
    <location>
        <begin position="555"/>
        <end position="631"/>
    </location>
</feature>
<dbReference type="Pfam" id="PF18998">
    <property type="entry name" value="Flg_new_2"/>
    <property type="match status" value="1"/>
</dbReference>
<dbReference type="Gene3D" id="2.130.10.10">
    <property type="entry name" value="YVTN repeat-like/Quinoprotein amine dehydrogenase"/>
    <property type="match status" value="2"/>
</dbReference>
<dbReference type="InterPro" id="IPR014756">
    <property type="entry name" value="Ig_E-set"/>
</dbReference>
<name>A0A5C8P4T6_9BURK</name>
<dbReference type="InterPro" id="IPR011659">
    <property type="entry name" value="WD40"/>
</dbReference>
<evidence type="ECO:0000313" key="3">
    <source>
        <dbReference type="EMBL" id="TXL68530.1"/>
    </source>
</evidence>
<dbReference type="PANTHER" id="PTHR47197">
    <property type="entry name" value="PROTEIN NIRF"/>
    <property type="match status" value="1"/>
</dbReference>
<dbReference type="Gene3D" id="2.60.40.10">
    <property type="entry name" value="Immunoglobulins"/>
    <property type="match status" value="1"/>
</dbReference>
<dbReference type="InterPro" id="IPR051200">
    <property type="entry name" value="Host-pathogen_enzymatic-act"/>
</dbReference>
<dbReference type="InterPro" id="IPR049886">
    <property type="entry name" value="CFI_box_CTERM_dom"/>
</dbReference>
<dbReference type="RefSeq" id="WP_147702670.1">
    <property type="nucleotide sequence ID" value="NZ_VDUY01000001.1"/>
</dbReference>
<organism evidence="3 4">
    <name type="scientific">Zeimonas arvi</name>
    <dbReference type="NCBI Taxonomy" id="2498847"/>
    <lineage>
        <taxon>Bacteria</taxon>
        <taxon>Pseudomonadati</taxon>
        <taxon>Pseudomonadota</taxon>
        <taxon>Betaproteobacteria</taxon>
        <taxon>Burkholderiales</taxon>
        <taxon>Burkholderiaceae</taxon>
        <taxon>Zeimonas</taxon>
    </lineage>
</organism>
<evidence type="ECO:0000259" key="1">
    <source>
        <dbReference type="Pfam" id="PF01833"/>
    </source>
</evidence>
<reference evidence="3 4" key="1">
    <citation type="submission" date="2019-06" db="EMBL/GenBank/DDBJ databases">
        <title>Quisquiliibacterium sp. nov., isolated from a maize field.</title>
        <authorList>
            <person name="Lin S.-Y."/>
            <person name="Tsai C.-F."/>
            <person name="Young C.-C."/>
        </authorList>
    </citation>
    <scope>NUCLEOTIDE SEQUENCE [LARGE SCALE GENOMIC DNA]</scope>
    <source>
        <strain evidence="3 4">CC-CFT501</strain>
    </source>
</reference>
<comment type="caution">
    <text evidence="3">The sequence shown here is derived from an EMBL/GenBank/DDBJ whole genome shotgun (WGS) entry which is preliminary data.</text>
</comment>
<dbReference type="InterPro" id="IPR013783">
    <property type="entry name" value="Ig-like_fold"/>
</dbReference>
<evidence type="ECO:0000313" key="4">
    <source>
        <dbReference type="Proteomes" id="UP000321548"/>
    </source>
</evidence>
<dbReference type="AlphaFoldDB" id="A0A5C8P4T6"/>
<accession>A0A5C8P4T6</accession>
<dbReference type="Pfam" id="PF01833">
    <property type="entry name" value="TIG"/>
    <property type="match status" value="1"/>
</dbReference>
<dbReference type="OrthoDB" id="9774579at2"/>
<dbReference type="InterPro" id="IPR011048">
    <property type="entry name" value="Haem_d1_sf"/>
</dbReference>
<dbReference type="Pfam" id="PF07676">
    <property type="entry name" value="PD40"/>
    <property type="match status" value="1"/>
</dbReference>
<dbReference type="PANTHER" id="PTHR47197:SF3">
    <property type="entry name" value="DIHYDRO-HEME D1 DEHYDROGENASE"/>
    <property type="match status" value="1"/>
</dbReference>
<dbReference type="PROSITE" id="PS51257">
    <property type="entry name" value="PROKAR_LIPOPROTEIN"/>
    <property type="match status" value="1"/>
</dbReference>
<feature type="domain" description="IPT/TIG" evidence="1">
    <location>
        <begin position="157"/>
        <end position="220"/>
    </location>
</feature>
<dbReference type="Proteomes" id="UP000321548">
    <property type="component" value="Unassembled WGS sequence"/>
</dbReference>
<dbReference type="InterPro" id="IPR044060">
    <property type="entry name" value="Bacterial_rp_domain"/>
</dbReference>
<dbReference type="InterPro" id="IPR002909">
    <property type="entry name" value="IPT_dom"/>
</dbReference>
<dbReference type="InterPro" id="IPR015943">
    <property type="entry name" value="WD40/YVTN_repeat-like_dom_sf"/>
</dbReference>